<evidence type="ECO:0000259" key="1">
    <source>
        <dbReference type="SMART" id="SM00829"/>
    </source>
</evidence>
<dbReference type="InterPro" id="IPR011032">
    <property type="entry name" value="GroES-like_sf"/>
</dbReference>
<dbReference type="SMART" id="SM00829">
    <property type="entry name" value="PKS_ER"/>
    <property type="match status" value="1"/>
</dbReference>
<dbReference type="PANTHER" id="PTHR11695">
    <property type="entry name" value="ALCOHOL DEHYDROGENASE RELATED"/>
    <property type="match status" value="1"/>
</dbReference>
<evidence type="ECO:0000313" key="2">
    <source>
        <dbReference type="EMBL" id="MEK8128874.1"/>
    </source>
</evidence>
<dbReference type="Pfam" id="PF13602">
    <property type="entry name" value="ADH_zinc_N_2"/>
    <property type="match status" value="1"/>
</dbReference>
<dbReference type="Gene3D" id="3.90.180.10">
    <property type="entry name" value="Medium-chain alcohol dehydrogenases, catalytic domain"/>
    <property type="match status" value="1"/>
</dbReference>
<dbReference type="SUPFAM" id="SSF50129">
    <property type="entry name" value="GroES-like"/>
    <property type="match status" value="1"/>
</dbReference>
<dbReference type="PANTHER" id="PTHR11695:SF294">
    <property type="entry name" value="RETICULON-4-INTERACTING PROTEIN 1, MITOCHONDRIAL"/>
    <property type="match status" value="1"/>
</dbReference>
<accession>A0ABU9DJ29</accession>
<dbReference type="CDD" id="cd05289">
    <property type="entry name" value="MDR_like_2"/>
    <property type="match status" value="1"/>
</dbReference>
<dbReference type="SUPFAM" id="SSF51735">
    <property type="entry name" value="NAD(P)-binding Rossmann-fold domains"/>
    <property type="match status" value="1"/>
</dbReference>
<dbReference type="InterPro" id="IPR036291">
    <property type="entry name" value="NAD(P)-bd_dom_sf"/>
</dbReference>
<proteinExistence type="predicted"/>
<keyword evidence="3" id="KW-1185">Reference proteome</keyword>
<name>A0ABU9DJ29_9BACL</name>
<organism evidence="2 3">
    <name type="scientific">Paenibacillus filicis</name>
    <dbReference type="NCBI Taxonomy" id="669464"/>
    <lineage>
        <taxon>Bacteria</taxon>
        <taxon>Bacillati</taxon>
        <taxon>Bacillota</taxon>
        <taxon>Bacilli</taxon>
        <taxon>Bacillales</taxon>
        <taxon>Paenibacillaceae</taxon>
        <taxon>Paenibacillus</taxon>
    </lineage>
</organism>
<dbReference type="InterPro" id="IPR020843">
    <property type="entry name" value="ER"/>
</dbReference>
<evidence type="ECO:0000313" key="3">
    <source>
        <dbReference type="Proteomes" id="UP001469365"/>
    </source>
</evidence>
<dbReference type="GO" id="GO:0016491">
    <property type="term" value="F:oxidoreductase activity"/>
    <property type="evidence" value="ECO:0007669"/>
    <property type="project" value="UniProtKB-KW"/>
</dbReference>
<dbReference type="Gene3D" id="3.40.50.720">
    <property type="entry name" value="NAD(P)-binding Rossmann-like Domain"/>
    <property type="match status" value="1"/>
</dbReference>
<sequence>MSKMKALLVDVEKTGLDRIYLGDVERPVVRKGEVLVQVKAVPLSSWEEDIALNDNQEALAEEINKHNVNLGLEFSGIVESDGARFRKGDRVIGSIHFLQDEKTLSEYISVHEDYLALLPASLSFAEGAALPVSTETAYIGFIQLAGVSRNKEVLIIGANGGIGVYAIQFAKAHGAVITAIGGKDSLDKLKALGADEAYDYREVAASDLSRKFDILFDLSRTMKFEDAQQLLHKDGIFVNANPQLVELTPETATENNPYLFVAHGKSENLEEILRYVDARQIVPVVEAVYPIQQFKLAFKQLLEGTRLGKIIIEF</sequence>
<comment type="caution">
    <text evidence="2">The sequence shown here is derived from an EMBL/GenBank/DDBJ whole genome shotgun (WGS) entry which is preliminary data.</text>
</comment>
<protein>
    <submittedName>
        <fullName evidence="2">NADP-dependent oxidoreductase</fullName>
        <ecNumber evidence="2">1.-.-.-</ecNumber>
    </submittedName>
</protein>
<feature type="domain" description="Enoyl reductase (ER)" evidence="1">
    <location>
        <begin position="15"/>
        <end position="312"/>
    </location>
</feature>
<gene>
    <name evidence="2" type="ORF">WMW72_13300</name>
</gene>
<dbReference type="RefSeq" id="WP_341415964.1">
    <property type="nucleotide sequence ID" value="NZ_JBBPCC010000007.1"/>
</dbReference>
<keyword evidence="2" id="KW-0560">Oxidoreductase</keyword>
<reference evidence="2 3" key="1">
    <citation type="submission" date="2024-04" db="EMBL/GenBank/DDBJ databases">
        <title>draft genome sequnece of Paenibacillus filicis.</title>
        <authorList>
            <person name="Kim D.-U."/>
        </authorList>
    </citation>
    <scope>NUCLEOTIDE SEQUENCE [LARGE SCALE GENOMIC DNA]</scope>
    <source>
        <strain evidence="2 3">KACC14197</strain>
    </source>
</reference>
<dbReference type="InterPro" id="IPR050700">
    <property type="entry name" value="YIM1/Zinc_Alcohol_DH_Fams"/>
</dbReference>
<dbReference type="EMBL" id="JBBPCC010000007">
    <property type="protein sequence ID" value="MEK8128874.1"/>
    <property type="molecule type" value="Genomic_DNA"/>
</dbReference>
<dbReference type="Proteomes" id="UP001469365">
    <property type="component" value="Unassembled WGS sequence"/>
</dbReference>
<dbReference type="EC" id="1.-.-.-" evidence="2"/>